<comment type="caution">
    <text evidence="2">The sequence shown here is derived from an EMBL/GenBank/DDBJ whole genome shotgun (WGS) entry which is preliminary data.</text>
</comment>
<evidence type="ECO:0000313" key="2">
    <source>
        <dbReference type="EMBL" id="CAF5099426.1"/>
    </source>
</evidence>
<evidence type="ECO:0000256" key="1">
    <source>
        <dbReference type="SAM" id="MobiDB-lite"/>
    </source>
</evidence>
<accession>A0A8S3F3J7</accession>
<dbReference type="EMBL" id="CAJOBH010238208">
    <property type="protein sequence ID" value="CAF5099426.1"/>
    <property type="molecule type" value="Genomic_DNA"/>
</dbReference>
<name>A0A8S3F3J7_9BILA</name>
<feature type="non-terminal residue" evidence="2">
    <location>
        <position position="1"/>
    </location>
</feature>
<gene>
    <name evidence="2" type="ORF">BYL167_LOCUS64163</name>
</gene>
<proteinExistence type="predicted"/>
<reference evidence="2" key="1">
    <citation type="submission" date="2021-02" db="EMBL/GenBank/DDBJ databases">
        <authorList>
            <person name="Nowell W R."/>
        </authorList>
    </citation>
    <scope>NUCLEOTIDE SEQUENCE</scope>
</reference>
<protein>
    <submittedName>
        <fullName evidence="2">Uncharacterized protein</fullName>
    </submittedName>
</protein>
<organism evidence="2 3">
    <name type="scientific">Rotaria magnacalcarata</name>
    <dbReference type="NCBI Taxonomy" id="392030"/>
    <lineage>
        <taxon>Eukaryota</taxon>
        <taxon>Metazoa</taxon>
        <taxon>Spiralia</taxon>
        <taxon>Gnathifera</taxon>
        <taxon>Rotifera</taxon>
        <taxon>Eurotatoria</taxon>
        <taxon>Bdelloidea</taxon>
        <taxon>Philodinida</taxon>
        <taxon>Philodinidae</taxon>
        <taxon>Rotaria</taxon>
    </lineage>
</organism>
<evidence type="ECO:0000313" key="3">
    <source>
        <dbReference type="Proteomes" id="UP000681967"/>
    </source>
</evidence>
<dbReference type="Proteomes" id="UP000681967">
    <property type="component" value="Unassembled WGS sequence"/>
</dbReference>
<sequence>KHLENRTTYLDLYYACDYDNEKTIMNVCAQKLRLNNENDKDNDNDDESGLSVTSSEDENESDRTVKQKFQITNEKQYGDINEILTSAIEHYKLDENMYNVLLDRIHVL</sequence>
<dbReference type="AlphaFoldDB" id="A0A8S3F3J7"/>
<feature type="region of interest" description="Disordered" evidence="1">
    <location>
        <begin position="35"/>
        <end position="66"/>
    </location>
</feature>